<name>A0A4T0X0N7_9ASCO</name>
<protein>
    <submittedName>
        <fullName evidence="2">Uncharacterized protein</fullName>
    </submittedName>
</protein>
<dbReference type="GO" id="GO:0003735">
    <property type="term" value="F:structural constituent of ribosome"/>
    <property type="evidence" value="ECO:0007669"/>
    <property type="project" value="TreeGrafter"/>
</dbReference>
<dbReference type="Pfam" id="PF11709">
    <property type="entry name" value="Mit_ribos_Mrp51"/>
    <property type="match status" value="1"/>
</dbReference>
<dbReference type="OrthoDB" id="2735536at2759"/>
<dbReference type="InterPro" id="IPR016712">
    <property type="entry name" value="Rbsml_bS1m-like"/>
</dbReference>
<evidence type="ECO:0000313" key="2">
    <source>
        <dbReference type="EMBL" id="TID28197.1"/>
    </source>
</evidence>
<dbReference type="AlphaFoldDB" id="A0A4T0X0N7"/>
<dbReference type="Proteomes" id="UP000307173">
    <property type="component" value="Unassembled WGS sequence"/>
</dbReference>
<dbReference type="EMBL" id="SELW01000415">
    <property type="protein sequence ID" value="TID28197.1"/>
    <property type="molecule type" value="Genomic_DNA"/>
</dbReference>
<dbReference type="GO" id="GO:0005763">
    <property type="term" value="C:mitochondrial small ribosomal subunit"/>
    <property type="evidence" value="ECO:0007669"/>
    <property type="project" value="TreeGrafter"/>
</dbReference>
<reference evidence="2 3" key="1">
    <citation type="journal article" date="2019" name="Front. Genet.">
        <title>Whole-Genome Sequencing of the Opportunistic Yeast Pathogen Candida inconspicua Uncovers Its Hybrid Origin.</title>
        <authorList>
            <person name="Mixao V."/>
            <person name="Hansen A.P."/>
            <person name="Saus E."/>
            <person name="Boekhout T."/>
            <person name="Lass-Florl C."/>
            <person name="Gabaldon T."/>
        </authorList>
    </citation>
    <scope>NUCLEOTIDE SEQUENCE [LARGE SCALE GENOMIC DNA]</scope>
    <source>
        <strain evidence="2 3">CBS 180</strain>
    </source>
</reference>
<gene>
    <name evidence="2" type="ORF">CANINC_002630</name>
</gene>
<dbReference type="PANTHER" id="PTHR28058:SF1">
    <property type="entry name" value="SMALL RIBOSOMAL SUBUNIT PROTEIN BS1M"/>
    <property type="match status" value="1"/>
</dbReference>
<proteinExistence type="predicted"/>
<organism evidence="2 3">
    <name type="scientific">Pichia inconspicua</name>
    <dbReference type="NCBI Taxonomy" id="52247"/>
    <lineage>
        <taxon>Eukaryota</taxon>
        <taxon>Fungi</taxon>
        <taxon>Dikarya</taxon>
        <taxon>Ascomycota</taxon>
        <taxon>Saccharomycotina</taxon>
        <taxon>Pichiomycetes</taxon>
        <taxon>Pichiales</taxon>
        <taxon>Pichiaceae</taxon>
        <taxon>Pichia</taxon>
    </lineage>
</organism>
<comment type="caution">
    <text evidence="2">The sequence shown here is derived from an EMBL/GenBank/DDBJ whole genome shotgun (WGS) entry which is preliminary data.</text>
</comment>
<keyword evidence="3" id="KW-1185">Reference proteome</keyword>
<dbReference type="PANTHER" id="PTHR28058">
    <property type="entry name" value="37S RIBOSOMAL PROTEIN MRP51, MITOCHONDRIAL"/>
    <property type="match status" value="1"/>
</dbReference>
<dbReference type="GO" id="GO:0070124">
    <property type="term" value="P:mitochondrial translational initiation"/>
    <property type="evidence" value="ECO:0007669"/>
    <property type="project" value="TreeGrafter"/>
</dbReference>
<accession>A0A4T0X0N7</accession>
<evidence type="ECO:0000313" key="3">
    <source>
        <dbReference type="Proteomes" id="UP000307173"/>
    </source>
</evidence>
<sequence length="372" mass="41811">MLKSINGQSTLGKLFKNTKIAQLQNKIGDRTLNANGAFPTHQIIEAPASSFSRRDFGLKMRIPRKIKTRRIIVNDLDNKYGLPNFETLNGDYLKKERFQELGIPVEPVSSRFNNTNTSNSNTKTLNTTSNPLFESSKEYLAPQTIAGLLHIKNQPLNSENFNKVIKPELKSLRRPFLKWLATNYPESLTKKSLYEEFKKFIQAEKPQLLNTSRTFIPSTYSESLSGTAGLSYNLKGRLIQTPNGSQTSRLVPGRIVAKSSNFTKCAVGGFVANVSNVAANNSYVEKLVFQNRTVDNNNFARELKVPTTVTSAKLYLDTKTLDLTATPLKKTYKSSSIFSRKPKSDNDFIFDDLYTLLELNNKNTPQSSVNDQ</sequence>
<feature type="region of interest" description="Disordered" evidence="1">
    <location>
        <begin position="109"/>
        <end position="128"/>
    </location>
</feature>
<evidence type="ECO:0000256" key="1">
    <source>
        <dbReference type="SAM" id="MobiDB-lite"/>
    </source>
</evidence>
<dbReference type="STRING" id="52247.A0A4T0X0N7"/>